<evidence type="ECO:0000256" key="7">
    <source>
        <dbReference type="ARBA" id="ARBA00022729"/>
    </source>
</evidence>
<accession>A0AAW3HFE2</accession>
<dbReference type="InterPro" id="IPR000015">
    <property type="entry name" value="Fimb_usher"/>
</dbReference>
<keyword evidence="8 11" id="KW-0472">Membrane</keyword>
<dbReference type="EMBL" id="JZKT01000020">
    <property type="protein sequence ID" value="KJX35540.1"/>
    <property type="molecule type" value="Genomic_DNA"/>
</dbReference>
<dbReference type="Proteomes" id="UP000033354">
    <property type="component" value="Unassembled WGS sequence"/>
</dbReference>
<dbReference type="FunFam" id="2.60.40.3110:FF:000001">
    <property type="entry name" value="Putative fimbrial outer membrane usher"/>
    <property type="match status" value="1"/>
</dbReference>
<name>A0AAW3HFE2_9ENTR</name>
<dbReference type="Gene3D" id="2.60.40.2610">
    <property type="entry name" value="Outer membrane usher protein FimD, plug domain"/>
    <property type="match status" value="1"/>
</dbReference>
<dbReference type="NCBIfam" id="NF011740">
    <property type="entry name" value="PRK15193.1"/>
    <property type="match status" value="1"/>
</dbReference>
<dbReference type="GO" id="GO:0009297">
    <property type="term" value="P:pilus assembly"/>
    <property type="evidence" value="ECO:0007669"/>
    <property type="project" value="InterPro"/>
</dbReference>
<evidence type="ECO:0000259" key="12">
    <source>
        <dbReference type="Pfam" id="PF13953"/>
    </source>
</evidence>
<dbReference type="Gene3D" id="3.10.20.410">
    <property type="match status" value="1"/>
</dbReference>
<dbReference type="InterPro" id="IPR025885">
    <property type="entry name" value="PapC_N"/>
</dbReference>
<proteinExistence type="inferred from homology"/>
<evidence type="ECO:0000259" key="13">
    <source>
        <dbReference type="Pfam" id="PF13954"/>
    </source>
</evidence>
<evidence type="ECO:0000256" key="2">
    <source>
        <dbReference type="ARBA" id="ARBA00008064"/>
    </source>
</evidence>
<gene>
    <name evidence="14" type="ORF">SG71_13340</name>
</gene>
<comment type="caution">
    <text evidence="14">The sequence shown here is derived from an EMBL/GenBank/DDBJ whole genome shotgun (WGS) entry which is preliminary data.</text>
</comment>
<dbReference type="GO" id="GO:0015473">
    <property type="term" value="F:fimbrial usher porin activity"/>
    <property type="evidence" value="ECO:0007669"/>
    <property type="project" value="InterPro"/>
</dbReference>
<feature type="domain" description="PapC N-terminal" evidence="13">
    <location>
        <begin position="37"/>
        <end position="186"/>
    </location>
</feature>
<keyword evidence="4" id="KW-1134">Transmembrane beta strand</keyword>
<keyword evidence="3 11" id="KW-0813">Transport</keyword>
<keyword evidence="9" id="KW-1015">Disulfide bond</keyword>
<keyword evidence="6 11" id="KW-0812">Transmembrane</keyword>
<dbReference type="Pfam" id="PF00577">
    <property type="entry name" value="Usher"/>
    <property type="match status" value="1"/>
</dbReference>
<feature type="domain" description="PapC-like C-terminal" evidence="12">
    <location>
        <begin position="798"/>
        <end position="862"/>
    </location>
</feature>
<sequence>MHRKQQHLLHTGNYSLAPVALSVLCMLASLDARASYYFNPAFLSSDPSAVADLSRFSADGQAPGTYRVDLWLNDNFQSTRDIVFNARKASAPGDDDTGLTACFTLKSLDDLGVNVHSIPALKDVSPDSCIDIATAIPAASARFNFEQQRLDLSVPQAAIRNNARGYIPPEQWDEGINALLLNYNFSGSHSRSQGENSSTSKNYFLNLNSGLNLGPWRLRDYSTWNYSHSGSSSYNDWEHVSTYAQRAIIPLKSQLTVGENYTPSEVFDSLPFRGIQLNSDDNMLPDSMKGFAPTIRGIARSNAQVTVKQNGYTIYQSYVPPGAFAINDLFPTSSSGDLTVEVKESDGSINSYSVPYSAVPVLQREGRVKYAATVARYRSNSSQQNDPNFAQGTVIWGLPKGFTAYSGSQLSSNYTALALGGGVNMGTLGAVSVDLTHAKSELSDDSTHSGQSIRFLYAKSLNGLGTNFQLLGYRYSTSGFYTLNETTYKRMEGYNGDSGDNEHQDDQDTTPVWTEYYNLYYTKRGKLQFNISQQIAQAGSIFLTGSQQTYWHTDKKNTLVQVGYSGTTAGITYNLSYNYNKAPGLEKSDSIYSLTLSLPISLWLHPGGDVTKRVNNMYATAGTSTDNHGKVSNIAGLNGTLLEDNNLSYAIQQGYQNQGEGANGSLNAEYDSAYGNINAGYNYSNNGDYQQINYGLEGGVVLHRNGLTLSQPLGETNVLIAAPGAGNVKVEDGPGIHTDSRGYAIVPYATAYHRNRMALDTNSLQDDLDIDEAVAHVVPTQGALVRATFKARQGARALFTLMHNGKPVPFGAVVALIDEGGNTIVGENGEAYLSGLSQKGSLHVQWSDAVDGQCNANYQLPETKQTLVRLKAECK</sequence>
<dbReference type="Pfam" id="PF13954">
    <property type="entry name" value="PapC_N"/>
    <property type="match status" value="1"/>
</dbReference>
<keyword evidence="15" id="KW-1185">Reference proteome</keyword>
<dbReference type="Gene3D" id="2.60.40.2070">
    <property type="match status" value="1"/>
</dbReference>
<organism evidence="14 15">
    <name type="scientific">Enterobacter chengduensis</name>
    <dbReference type="NCBI Taxonomy" id="2494701"/>
    <lineage>
        <taxon>Bacteria</taxon>
        <taxon>Pseudomonadati</taxon>
        <taxon>Pseudomonadota</taxon>
        <taxon>Gammaproteobacteria</taxon>
        <taxon>Enterobacterales</taxon>
        <taxon>Enterobacteriaceae</taxon>
        <taxon>Enterobacter</taxon>
        <taxon>Enterobacter cloacae complex</taxon>
    </lineage>
</organism>
<dbReference type="PANTHER" id="PTHR30451:SF21">
    <property type="entry name" value="FIMBRIAL USHER DOMAIN-CONTAINING PROTEIN YDET-RELATED"/>
    <property type="match status" value="1"/>
</dbReference>
<evidence type="ECO:0000313" key="14">
    <source>
        <dbReference type="EMBL" id="KJX35540.1"/>
    </source>
</evidence>
<dbReference type="SUPFAM" id="SSF141729">
    <property type="entry name" value="FimD N-terminal domain-like"/>
    <property type="match status" value="1"/>
</dbReference>
<dbReference type="FunFam" id="3.10.20.410:FF:000001">
    <property type="entry name" value="Fimbrial outer membrane usher protein"/>
    <property type="match status" value="1"/>
</dbReference>
<dbReference type="RefSeq" id="WP_045890494.1">
    <property type="nucleotide sequence ID" value="NZ_CP043318.1"/>
</dbReference>
<dbReference type="Pfam" id="PF13953">
    <property type="entry name" value="PapC_C"/>
    <property type="match status" value="1"/>
</dbReference>
<dbReference type="PANTHER" id="PTHR30451">
    <property type="entry name" value="OUTER MEMBRANE USHER PROTEIN"/>
    <property type="match status" value="1"/>
</dbReference>
<evidence type="ECO:0000256" key="9">
    <source>
        <dbReference type="ARBA" id="ARBA00023157"/>
    </source>
</evidence>
<evidence type="ECO:0000256" key="5">
    <source>
        <dbReference type="ARBA" id="ARBA00022558"/>
    </source>
</evidence>
<dbReference type="InterPro" id="IPR037224">
    <property type="entry name" value="PapC_N_sf"/>
</dbReference>
<evidence type="ECO:0000256" key="11">
    <source>
        <dbReference type="RuleBase" id="RU003884"/>
    </source>
</evidence>
<dbReference type="FunFam" id="2.60.40.2610:FF:000001">
    <property type="entry name" value="Outer membrane fimbrial usher protein"/>
    <property type="match status" value="1"/>
</dbReference>
<dbReference type="Gene3D" id="2.60.40.3110">
    <property type="match status" value="1"/>
</dbReference>
<evidence type="ECO:0000256" key="6">
    <source>
        <dbReference type="ARBA" id="ARBA00022692"/>
    </source>
</evidence>
<comment type="similarity">
    <text evidence="2 11">Belongs to the fimbrial export usher family.</text>
</comment>
<evidence type="ECO:0000256" key="3">
    <source>
        <dbReference type="ARBA" id="ARBA00022448"/>
    </source>
</evidence>
<evidence type="ECO:0000256" key="8">
    <source>
        <dbReference type="ARBA" id="ARBA00023136"/>
    </source>
</evidence>
<comment type="subcellular location">
    <subcellularLocation>
        <location evidence="1 11">Cell outer membrane</location>
        <topology evidence="1 11">Multi-pass membrane protein</topology>
    </subcellularLocation>
</comment>
<keyword evidence="10 11" id="KW-0998">Cell outer membrane</keyword>
<dbReference type="NCBIfam" id="NF011745">
    <property type="entry name" value="PRK15198.1"/>
    <property type="match status" value="1"/>
</dbReference>
<reference evidence="14 15" key="1">
    <citation type="submission" date="2015-02" db="EMBL/GenBank/DDBJ databases">
        <authorList>
            <person name="Adams M."/>
            <person name="Sutton G."/>
            <person name="Nelson K."/>
            <person name="Bonomo R."/>
            <person name="McCorrison J."/>
            <person name="Sanka R."/>
            <person name="Brinkac L."/>
            <person name="Nierman W."/>
        </authorList>
    </citation>
    <scope>NUCLEOTIDE SEQUENCE [LARGE SCALE GENOMIC DNA]</scope>
    <source>
        <strain evidence="14 15">CIDEIMsCOL9</strain>
    </source>
</reference>
<keyword evidence="7" id="KW-0732">Signal</keyword>
<dbReference type="AlphaFoldDB" id="A0AAW3HFE2"/>
<protein>
    <submittedName>
        <fullName evidence="14">Outer membrane usher protein</fullName>
    </submittedName>
</protein>
<evidence type="ECO:0000256" key="10">
    <source>
        <dbReference type="ARBA" id="ARBA00023237"/>
    </source>
</evidence>
<dbReference type="GO" id="GO:0009279">
    <property type="term" value="C:cell outer membrane"/>
    <property type="evidence" value="ECO:0007669"/>
    <property type="project" value="UniProtKB-SubCell"/>
</dbReference>
<evidence type="ECO:0000313" key="15">
    <source>
        <dbReference type="Proteomes" id="UP000033354"/>
    </source>
</evidence>
<dbReference type="PROSITE" id="PS01151">
    <property type="entry name" value="FIMBRIAL_USHER"/>
    <property type="match status" value="1"/>
</dbReference>
<evidence type="ECO:0000256" key="4">
    <source>
        <dbReference type="ARBA" id="ARBA00022452"/>
    </source>
</evidence>
<dbReference type="InterPro" id="IPR025949">
    <property type="entry name" value="PapC-like_C"/>
</dbReference>
<dbReference type="InterPro" id="IPR018030">
    <property type="entry name" value="Fimbrial_membr_usher_CS"/>
</dbReference>
<dbReference type="InterPro" id="IPR043142">
    <property type="entry name" value="PapC-like_C_sf"/>
</dbReference>
<dbReference type="GeneID" id="63144192"/>
<dbReference type="InterPro" id="IPR042186">
    <property type="entry name" value="FimD_plug_dom"/>
</dbReference>
<evidence type="ECO:0000256" key="1">
    <source>
        <dbReference type="ARBA" id="ARBA00004571"/>
    </source>
</evidence>
<keyword evidence="5 11" id="KW-1029">Fimbrium biogenesis</keyword>